<reference evidence="2" key="3">
    <citation type="submission" date="2025-08" db="UniProtKB">
        <authorList>
            <consortium name="Ensembl"/>
        </authorList>
    </citation>
    <scope>IDENTIFICATION</scope>
</reference>
<dbReference type="PaxDb" id="9823-ENSSSCP00000007511"/>
<evidence type="ECO:0000313" key="3">
    <source>
        <dbReference type="Proteomes" id="UP000008227"/>
    </source>
</evidence>
<dbReference type="InParanoid" id="A0A5G2R8V4"/>
<evidence type="ECO:0000313" key="2">
    <source>
        <dbReference type="Ensembl" id="ENSSSCP00000072753.1"/>
    </source>
</evidence>
<dbReference type="Proteomes" id="UP000008227">
    <property type="component" value="Chromosome 17"/>
</dbReference>
<dbReference type="SUPFAM" id="SSF49265">
    <property type="entry name" value="Fibronectin type III"/>
    <property type="match status" value="1"/>
</dbReference>
<dbReference type="Bgee" id="ENSSSCG00000043762">
    <property type="expression patterns" value="Expressed in frontal cortex and 12 other cell types or tissues"/>
</dbReference>
<evidence type="ECO:0000256" key="1">
    <source>
        <dbReference type="SAM" id="Phobius"/>
    </source>
</evidence>
<reference evidence="2" key="4">
    <citation type="submission" date="2025-09" db="UniProtKB">
        <authorList>
            <consortium name="Ensembl"/>
        </authorList>
    </citation>
    <scope>IDENTIFICATION</scope>
</reference>
<keyword evidence="1" id="KW-0812">Transmembrane</keyword>
<dbReference type="Gene3D" id="2.60.40.10">
    <property type="entry name" value="Immunoglobulins"/>
    <property type="match status" value="1"/>
</dbReference>
<keyword evidence="3" id="KW-1185">Reference proteome</keyword>
<reference evidence="3" key="1">
    <citation type="submission" date="2009-11" db="EMBL/GenBank/DDBJ databases">
        <authorList>
            <consortium name="Porcine genome sequencing project"/>
        </authorList>
    </citation>
    <scope>NUCLEOTIDE SEQUENCE [LARGE SCALE GENOMIC DNA]</scope>
    <source>
        <strain evidence="3">Duroc</strain>
    </source>
</reference>
<protein>
    <recommendedName>
        <fullName evidence="4">Fibronectin type-III domain-containing protein</fullName>
    </recommendedName>
</protein>
<dbReference type="AlphaFoldDB" id="A0A5G2R8V4"/>
<accession>A0A5G2R8V4</accession>
<proteinExistence type="predicted"/>
<feature type="transmembrane region" description="Helical" evidence="1">
    <location>
        <begin position="182"/>
        <end position="202"/>
    </location>
</feature>
<sequence>MEVPRLGVESELQLLAYTSSPTARPLQRGEGEQEEVGAPGRGVLCPSHPCLHLQKPCAELQRRWRCRCPGLSGEDTLPEPPKLRAVAETTDTSVLVRWCAPNSVVRAYQIRSSPEGRPGNQQCPSASSRIELCVEVGREKTAQTGTFCYIGSDLLKSFQGDFPYGQALAKDPVISRNDTTSAAPWIFFFFFFFFFFFALVHFEVPRPGLETAPQLWRSWILNPLHH</sequence>
<organism evidence="2 3">
    <name type="scientific">Sus scrofa</name>
    <name type="common">Pig</name>
    <dbReference type="NCBI Taxonomy" id="9823"/>
    <lineage>
        <taxon>Eukaryota</taxon>
        <taxon>Metazoa</taxon>
        <taxon>Chordata</taxon>
        <taxon>Craniata</taxon>
        <taxon>Vertebrata</taxon>
        <taxon>Euteleostomi</taxon>
        <taxon>Mammalia</taxon>
        <taxon>Eutheria</taxon>
        <taxon>Laurasiatheria</taxon>
        <taxon>Artiodactyla</taxon>
        <taxon>Suina</taxon>
        <taxon>Suidae</taxon>
        <taxon>Sus</taxon>
    </lineage>
</organism>
<dbReference type="InterPro" id="IPR013783">
    <property type="entry name" value="Ig-like_fold"/>
</dbReference>
<keyword evidence="1" id="KW-0472">Membrane</keyword>
<reference evidence="2" key="2">
    <citation type="journal article" date="2020" name="Gigascience">
        <title>An improved pig reference genome sequence to enable pig genetics and genomics research.</title>
        <authorList>
            <person name="Warr A."/>
            <person name="Affara N."/>
            <person name="Aken B."/>
            <person name="Beiki H."/>
            <person name="Bickhart D.M."/>
            <person name="Billis K."/>
            <person name="Chow W."/>
            <person name="Eory L."/>
            <person name="Finlayson H.A."/>
            <person name="Flicek P."/>
            <person name="Giron C.G."/>
            <person name="Griffin D.K."/>
            <person name="Hall R."/>
            <person name="Hannum G."/>
            <person name="Hourlier T."/>
            <person name="Howe K."/>
            <person name="Hume D.A."/>
            <person name="Izuogu O."/>
            <person name="Kim K."/>
            <person name="Koren S."/>
            <person name="Liu H."/>
            <person name="Manchanda N."/>
            <person name="Martin F.J."/>
            <person name="Nonneman D.J."/>
            <person name="O'Connor R.E."/>
            <person name="Phillippy A.M."/>
            <person name="Rohrer G.A."/>
            <person name="Rosen B.D."/>
            <person name="Rund L.A."/>
            <person name="Sargent C.A."/>
            <person name="Schook L.B."/>
            <person name="Schroeder S.G."/>
            <person name="Schwartz A.S."/>
            <person name="Skinner B.M."/>
            <person name="Talbot R."/>
            <person name="Tseng E."/>
            <person name="Tuggle C.K."/>
            <person name="Watson M."/>
            <person name="Smith T.P.L."/>
            <person name="Archibald A.L."/>
        </authorList>
    </citation>
    <scope>NUCLEOTIDE SEQUENCE [LARGE SCALE GENOMIC DNA]</scope>
    <source>
        <strain evidence="2">Duroc</strain>
    </source>
</reference>
<dbReference type="STRING" id="9823.ENSSSCP00000072753"/>
<evidence type="ECO:0008006" key="4">
    <source>
        <dbReference type="Google" id="ProtNLM"/>
    </source>
</evidence>
<dbReference type="GeneTree" id="ENSGT00940000161448"/>
<name>A0A5G2R8V4_PIG</name>
<dbReference type="Ensembl" id="ENSSSCT00000068606.1">
    <property type="protein sequence ID" value="ENSSSCP00000072753.1"/>
    <property type="gene ID" value="ENSSSCG00000043762.1"/>
</dbReference>
<dbReference type="InterPro" id="IPR036116">
    <property type="entry name" value="FN3_sf"/>
</dbReference>
<keyword evidence="1" id="KW-1133">Transmembrane helix</keyword>